<organism evidence="4 5">
    <name type="scientific">Bacillus salitolerans</name>
    <dbReference type="NCBI Taxonomy" id="1437434"/>
    <lineage>
        <taxon>Bacteria</taxon>
        <taxon>Bacillati</taxon>
        <taxon>Bacillota</taxon>
        <taxon>Bacilli</taxon>
        <taxon>Bacillales</taxon>
        <taxon>Bacillaceae</taxon>
        <taxon>Bacillus</taxon>
    </lineage>
</organism>
<evidence type="ECO:0000313" key="4">
    <source>
        <dbReference type="EMBL" id="MFD1736820.1"/>
    </source>
</evidence>
<reference evidence="5" key="1">
    <citation type="journal article" date="2019" name="Int. J. Syst. Evol. Microbiol.">
        <title>The Global Catalogue of Microorganisms (GCM) 10K type strain sequencing project: providing services to taxonomists for standard genome sequencing and annotation.</title>
        <authorList>
            <consortium name="The Broad Institute Genomics Platform"/>
            <consortium name="The Broad Institute Genome Sequencing Center for Infectious Disease"/>
            <person name="Wu L."/>
            <person name="Ma J."/>
        </authorList>
    </citation>
    <scope>NUCLEOTIDE SEQUENCE [LARGE SCALE GENOMIC DNA]</scope>
    <source>
        <strain evidence="5">CCUG 49339</strain>
    </source>
</reference>
<name>A0ABW4LNS9_9BACI</name>
<dbReference type="Pfam" id="PF09992">
    <property type="entry name" value="NAGPA"/>
    <property type="match status" value="1"/>
</dbReference>
<protein>
    <submittedName>
        <fullName evidence="4">Phosphodiester glycosidase family protein</fullName>
    </submittedName>
</protein>
<dbReference type="Proteomes" id="UP001597214">
    <property type="component" value="Unassembled WGS sequence"/>
</dbReference>
<dbReference type="PROSITE" id="PS51272">
    <property type="entry name" value="SLH"/>
    <property type="match status" value="3"/>
</dbReference>
<feature type="domain" description="SLH" evidence="3">
    <location>
        <begin position="808"/>
        <end position="862"/>
    </location>
</feature>
<keyword evidence="1 2" id="KW-0732">Signal</keyword>
<keyword evidence="4" id="KW-0326">Glycosidase</keyword>
<proteinExistence type="predicted"/>
<dbReference type="Pfam" id="PF00395">
    <property type="entry name" value="SLH"/>
    <property type="match status" value="3"/>
</dbReference>
<comment type="caution">
    <text evidence="4">The sequence shown here is derived from an EMBL/GenBank/DDBJ whole genome shotgun (WGS) entry which is preliminary data.</text>
</comment>
<dbReference type="PANTHER" id="PTHR40446:SF2">
    <property type="entry name" value="N-ACETYLGLUCOSAMINE-1-PHOSPHODIESTER ALPHA-N-ACETYLGLUCOSAMINIDASE"/>
    <property type="match status" value="1"/>
</dbReference>
<keyword evidence="4" id="KW-0378">Hydrolase</keyword>
<dbReference type="PANTHER" id="PTHR40446">
    <property type="entry name" value="N-ACETYLGLUCOSAMINE-1-PHOSPHODIESTER ALPHA-N-ACETYLGLUCOSAMINIDASE"/>
    <property type="match status" value="1"/>
</dbReference>
<feature type="domain" description="SLH" evidence="3">
    <location>
        <begin position="743"/>
        <end position="806"/>
    </location>
</feature>
<dbReference type="Gene3D" id="2.60.120.430">
    <property type="entry name" value="Galactose-binding lectin"/>
    <property type="match status" value="1"/>
</dbReference>
<feature type="signal peptide" evidence="2">
    <location>
        <begin position="1"/>
        <end position="29"/>
    </location>
</feature>
<dbReference type="EMBL" id="JBHUEM010000011">
    <property type="protein sequence ID" value="MFD1736820.1"/>
    <property type="molecule type" value="Genomic_DNA"/>
</dbReference>
<dbReference type="InterPro" id="IPR001119">
    <property type="entry name" value="SLH_dom"/>
</dbReference>
<accession>A0ABW4LNS9</accession>
<dbReference type="GO" id="GO:0016798">
    <property type="term" value="F:hydrolase activity, acting on glycosyl bonds"/>
    <property type="evidence" value="ECO:0007669"/>
    <property type="project" value="UniProtKB-KW"/>
</dbReference>
<dbReference type="RefSeq" id="WP_377927992.1">
    <property type="nucleotide sequence ID" value="NZ_JBHUEM010000011.1"/>
</dbReference>
<feature type="chain" id="PRO_5047541504" evidence="2">
    <location>
        <begin position="30"/>
        <end position="953"/>
    </location>
</feature>
<gene>
    <name evidence="4" type="ORF">ACFSCX_09595</name>
</gene>
<evidence type="ECO:0000313" key="5">
    <source>
        <dbReference type="Proteomes" id="UP001597214"/>
    </source>
</evidence>
<evidence type="ECO:0000256" key="1">
    <source>
        <dbReference type="ARBA" id="ARBA00022729"/>
    </source>
</evidence>
<dbReference type="InterPro" id="IPR018711">
    <property type="entry name" value="NAGPA"/>
</dbReference>
<feature type="domain" description="SLH" evidence="3">
    <location>
        <begin position="863"/>
        <end position="926"/>
    </location>
</feature>
<evidence type="ECO:0000256" key="2">
    <source>
        <dbReference type="SAM" id="SignalP"/>
    </source>
</evidence>
<keyword evidence="5" id="KW-1185">Reference proteome</keyword>
<evidence type="ECO:0000259" key="3">
    <source>
        <dbReference type="PROSITE" id="PS51272"/>
    </source>
</evidence>
<sequence length="953" mass="104154">MKFIFQRLFIVLIVAQLFVSLLPPLPAVAAAETPITKEQYIVSPGVTYKNQVYQNTTQSFRVLEMNLLDPYTEVKLGIPNPISSLKTTTSQAKANSKDSHHVVGAINGSFYYTNNRLPMYLIAQNNSIINGGFTAKDSSQYVNQPIAFGINKDGRAQIDSFNLSINMEAAGNVHKIHGINKERAAEETILYTRSNHSSFQTNTNEYGTEFVIQSATPIREPLQFGDVLSGQVVKIRPKGDTTNTLIMENQFVVSVQGNLPSTLTGIKVGDPISVKISIDDKWNNAKFMLASGPMLVRDGKVQISMDTNSSRAKERAPRTAVAMDATGSKVFFVTVDGRQPGYSTGMNLTEFAEYLVSLGVNRAINLDGGGSTTLATRRYGAHYATLANSPSDGRERAVSTILQAVSTAPYGKETHIGLSIPNGKVLKGTSIDVSLKYVLDQYYNPLKYDASKLSISSSLGNFNGTKFTATQAGTGTIKVTYGSATKDLPLSVVEKIDNFKLNIPSLVMGEGQTVTLKTQASDPNGQPIIYDTSLVSWKVEGNIGTITNNGVFTSSQGKAEGKIIATIGSNTVSIPVKVGVNSELIDSFDTMQNWRNENIRAGSTLTRSTKSEPFRQGAGSAKLSYDFSVGEEGIAASYISAVNPITLLGKPQKLGVWVYGDAKNHWLRGKIVDGSGQEHTINFTEEGGLNWSGWKYAEAVLPTDIALPIKFKQIYVAEAYKERQGKGTLYFDQLQAVYSNKHVEQQFKDIDSTFWAQKEVLYIFNKGIISGYQDGTFKPGQPLKRSHAALILAKVLNLNTKNRPNPGLKDVTPNHLYYDVIATVVDEGLITGKDNGTFDGEGYLTRAQMAKILQRAYSLGGTAPKTFKDVPKSHWAYHEISALAANNITTGRADGTFSPNESVNRGQFSAFIYRTITNTGLIKTTAHSIVRPKQVYTYDQMESDIRLLSMVYP</sequence>